<name>A0A3B4V5C4_SERDU</name>
<evidence type="ECO:0000313" key="1">
    <source>
        <dbReference type="Ensembl" id="ENSSDUP00000025330.1"/>
    </source>
</evidence>
<evidence type="ECO:0000313" key="2">
    <source>
        <dbReference type="Proteomes" id="UP000261420"/>
    </source>
</evidence>
<proteinExistence type="predicted"/>
<reference evidence="1" key="1">
    <citation type="submission" date="2025-08" db="UniProtKB">
        <authorList>
            <consortium name="Ensembl"/>
        </authorList>
    </citation>
    <scope>IDENTIFICATION</scope>
</reference>
<sequence length="192" mass="21303">MSGMEICLFIRKCFYVGPFNSKRTIILFGEPIRWETNLQLLIDVLLTNGSPGCEYDAQLSAQLPVLACNMDLMWMAEAPSPRDNLMTDIYGANLYNRYLVQQHTAMTTSTKFVAQGTGSQSCSTCPQVCTGVYNPRSPLPSNQSGTITEKVFHGHRDLVLEPDLVEPSHVVEDVESAVDLLLQQEDSVTPDL</sequence>
<dbReference type="Gene3D" id="3.40.50.1000">
    <property type="entry name" value="HAD superfamily/HAD-like"/>
    <property type="match status" value="2"/>
</dbReference>
<dbReference type="Ensembl" id="ENSSDUT00000025794.1">
    <property type="protein sequence ID" value="ENSSDUP00000025330.1"/>
    <property type="gene ID" value="ENSSDUG00000018317.1"/>
</dbReference>
<protein>
    <submittedName>
        <fullName evidence="1">Uncharacterized protein</fullName>
    </submittedName>
</protein>
<reference evidence="1" key="2">
    <citation type="submission" date="2025-09" db="UniProtKB">
        <authorList>
            <consortium name="Ensembl"/>
        </authorList>
    </citation>
    <scope>IDENTIFICATION</scope>
</reference>
<accession>A0A3B4V5C4</accession>
<keyword evidence="2" id="KW-1185">Reference proteome</keyword>
<dbReference type="GeneTree" id="ENSGT00940000164112"/>
<organism evidence="1 2">
    <name type="scientific">Seriola dumerili</name>
    <name type="common">Greater amberjack</name>
    <name type="synonym">Caranx dumerili</name>
    <dbReference type="NCBI Taxonomy" id="41447"/>
    <lineage>
        <taxon>Eukaryota</taxon>
        <taxon>Metazoa</taxon>
        <taxon>Chordata</taxon>
        <taxon>Craniata</taxon>
        <taxon>Vertebrata</taxon>
        <taxon>Euteleostomi</taxon>
        <taxon>Actinopterygii</taxon>
        <taxon>Neopterygii</taxon>
        <taxon>Teleostei</taxon>
        <taxon>Neoteleostei</taxon>
        <taxon>Acanthomorphata</taxon>
        <taxon>Carangaria</taxon>
        <taxon>Carangiformes</taxon>
        <taxon>Carangidae</taxon>
        <taxon>Seriola</taxon>
    </lineage>
</organism>
<dbReference type="AlphaFoldDB" id="A0A3B4V5C4"/>
<dbReference type="Proteomes" id="UP000261420">
    <property type="component" value="Unplaced"/>
</dbReference>
<dbReference type="InterPro" id="IPR023214">
    <property type="entry name" value="HAD_sf"/>
</dbReference>